<sequence length="43" mass="4086">VLARTVRGALGAGVVVVGGVVVVVVVVVVVGGGFGTVATDKPR</sequence>
<protein>
    <submittedName>
        <fullName evidence="2">Uncharacterized protein</fullName>
    </submittedName>
</protein>
<accession>A0A383ENY7</accession>
<gene>
    <name evidence="2" type="ORF">METZ01_LOCUS511431</name>
</gene>
<keyword evidence="1" id="KW-0472">Membrane</keyword>
<reference evidence="2" key="1">
    <citation type="submission" date="2018-05" db="EMBL/GenBank/DDBJ databases">
        <authorList>
            <person name="Lanie J.A."/>
            <person name="Ng W.-L."/>
            <person name="Kazmierczak K.M."/>
            <person name="Andrzejewski T.M."/>
            <person name="Davidsen T.M."/>
            <person name="Wayne K.J."/>
            <person name="Tettelin H."/>
            <person name="Glass J.I."/>
            <person name="Rusch D."/>
            <person name="Podicherti R."/>
            <person name="Tsui H.-C.T."/>
            <person name="Winkler M.E."/>
        </authorList>
    </citation>
    <scope>NUCLEOTIDE SEQUENCE</scope>
</reference>
<evidence type="ECO:0000313" key="2">
    <source>
        <dbReference type="EMBL" id="SVE58577.1"/>
    </source>
</evidence>
<proteinExistence type="predicted"/>
<name>A0A383ENY7_9ZZZZ</name>
<dbReference type="AlphaFoldDB" id="A0A383ENY7"/>
<dbReference type="EMBL" id="UINC01227617">
    <property type="protein sequence ID" value="SVE58577.1"/>
    <property type="molecule type" value="Genomic_DNA"/>
</dbReference>
<organism evidence="2">
    <name type="scientific">marine metagenome</name>
    <dbReference type="NCBI Taxonomy" id="408172"/>
    <lineage>
        <taxon>unclassified sequences</taxon>
        <taxon>metagenomes</taxon>
        <taxon>ecological metagenomes</taxon>
    </lineage>
</organism>
<evidence type="ECO:0000256" key="1">
    <source>
        <dbReference type="SAM" id="Phobius"/>
    </source>
</evidence>
<feature type="transmembrane region" description="Helical" evidence="1">
    <location>
        <begin position="12"/>
        <end position="38"/>
    </location>
</feature>
<feature type="non-terminal residue" evidence="2">
    <location>
        <position position="1"/>
    </location>
</feature>
<keyword evidence="1" id="KW-0812">Transmembrane</keyword>
<keyword evidence="1" id="KW-1133">Transmembrane helix</keyword>